<keyword evidence="4" id="KW-1185">Reference proteome</keyword>
<dbReference type="Proteomes" id="UP000546917">
    <property type="component" value="Unassembled WGS sequence"/>
</dbReference>
<dbReference type="EMBL" id="JABGBP010000234">
    <property type="protein sequence ID" value="NOL60497.1"/>
    <property type="molecule type" value="Genomic_DNA"/>
</dbReference>
<protein>
    <submittedName>
        <fullName evidence="2">Uncharacterized protein</fullName>
    </submittedName>
</protein>
<dbReference type="Proteomes" id="UP000192050">
    <property type="component" value="Chromosome"/>
</dbReference>
<organism evidence="2 4">
    <name type="scientific">Ferroplasma acidiphilum</name>
    <dbReference type="NCBI Taxonomy" id="74969"/>
    <lineage>
        <taxon>Archaea</taxon>
        <taxon>Methanobacteriati</taxon>
        <taxon>Thermoplasmatota</taxon>
        <taxon>Thermoplasmata</taxon>
        <taxon>Thermoplasmatales</taxon>
        <taxon>Ferroplasmaceae</taxon>
        <taxon>Ferroplasma</taxon>
    </lineage>
</organism>
<dbReference type="GeneID" id="84218710"/>
<dbReference type="STRING" id="74969.FAD_0220"/>
<accession>A0A1V0N223</accession>
<dbReference type="EMBL" id="CP015363">
    <property type="protein sequence ID" value="ARD84145.1"/>
    <property type="molecule type" value="Genomic_DNA"/>
</dbReference>
<evidence type="ECO:0000256" key="1">
    <source>
        <dbReference type="SAM" id="Coils"/>
    </source>
</evidence>
<gene>
    <name evidence="2" type="ORF">FAD_0220</name>
    <name evidence="3" type="ORF">HLB00_06575</name>
</gene>
<evidence type="ECO:0000313" key="5">
    <source>
        <dbReference type="Proteomes" id="UP000546917"/>
    </source>
</evidence>
<sequence>MKEADKTKNVQELSREVKDMRKEIDSMKELLGGLIKVMMDHDDQFSDEDEYN</sequence>
<name>A0A1V0N223_9ARCH</name>
<reference evidence="3 5" key="2">
    <citation type="submission" date="2020-05" db="EMBL/GenBank/DDBJ databases">
        <authorList>
            <person name="Zhang R."/>
        </authorList>
    </citation>
    <scope>NUCLEOTIDE SEQUENCE [LARGE SCALE GENOMIC DNA]</scope>
    <source>
        <strain evidence="3 5">DSM 28986</strain>
    </source>
</reference>
<proteinExistence type="predicted"/>
<dbReference type="OrthoDB" id="56815at2157"/>
<dbReference type="KEGG" id="fai:FAD_0220"/>
<keyword evidence="1" id="KW-0175">Coiled coil</keyword>
<dbReference type="AlphaFoldDB" id="A0A1V0N223"/>
<dbReference type="RefSeq" id="WP_171481739.1">
    <property type="nucleotide sequence ID" value="NZ_CP015363.1"/>
</dbReference>
<reference evidence="2 4" key="1">
    <citation type="submission" date="2011-10" db="EMBL/GenBank/DDBJ databases">
        <title>Metabolic and evolutionary patterns in the extreme acidophile Ferroplasma acidiphilum.</title>
        <authorList>
            <person name="Golyshina O.V."/>
            <person name="Kozyavkin S.A."/>
            <person name="Tatusov R.L."/>
            <person name="Slesarev A.I."/>
            <person name="Golyshin P.N."/>
        </authorList>
    </citation>
    <scope>NUCLEOTIDE SEQUENCE [LARGE SCALE GENOMIC DNA]</scope>
    <source>
        <strain evidence="2">Berkeley</strain>
        <strain evidence="4">Y</strain>
    </source>
</reference>
<feature type="coiled-coil region" evidence="1">
    <location>
        <begin position="3"/>
        <end position="30"/>
    </location>
</feature>
<evidence type="ECO:0000313" key="2">
    <source>
        <dbReference type="EMBL" id="ARD84145.1"/>
    </source>
</evidence>
<evidence type="ECO:0000313" key="4">
    <source>
        <dbReference type="Proteomes" id="UP000192050"/>
    </source>
</evidence>
<evidence type="ECO:0000313" key="3">
    <source>
        <dbReference type="EMBL" id="NOL60497.1"/>
    </source>
</evidence>